<accession>A0A371GUC1</accession>
<sequence length="96" mass="10467">LYPRINATSGGALTYKTPAVVRHLISNMVTSNLRLENQLSELTSLVRQLVVGQHQPNMATKVYGICTSVEHPTDLCPTLQETESDQPEIVGTIGGY</sequence>
<dbReference type="EMBL" id="QJKJ01004449">
    <property type="protein sequence ID" value="RDX94147.1"/>
    <property type="molecule type" value="Genomic_DNA"/>
</dbReference>
<dbReference type="AlphaFoldDB" id="A0A371GUC1"/>
<feature type="non-terminal residue" evidence="1">
    <location>
        <position position="1"/>
    </location>
</feature>
<gene>
    <name evidence="1" type="ORF">CR513_23503</name>
</gene>
<comment type="caution">
    <text evidence="1">The sequence shown here is derived from an EMBL/GenBank/DDBJ whole genome shotgun (WGS) entry which is preliminary data.</text>
</comment>
<keyword evidence="2" id="KW-1185">Reference proteome</keyword>
<protein>
    <submittedName>
        <fullName evidence="1">Uncharacterized protein</fullName>
    </submittedName>
</protein>
<dbReference type="Proteomes" id="UP000257109">
    <property type="component" value="Unassembled WGS sequence"/>
</dbReference>
<evidence type="ECO:0000313" key="1">
    <source>
        <dbReference type="EMBL" id="RDX94147.1"/>
    </source>
</evidence>
<proteinExistence type="predicted"/>
<name>A0A371GUC1_MUCPR</name>
<reference evidence="1" key="1">
    <citation type="submission" date="2018-05" db="EMBL/GenBank/DDBJ databases">
        <title>Draft genome of Mucuna pruriens seed.</title>
        <authorList>
            <person name="Nnadi N.E."/>
            <person name="Vos R."/>
            <person name="Hasami M.H."/>
            <person name="Devisetty U.K."/>
            <person name="Aguiy J.C."/>
        </authorList>
    </citation>
    <scope>NUCLEOTIDE SEQUENCE [LARGE SCALE GENOMIC DNA]</scope>
    <source>
        <strain evidence="1">JCA_2017</strain>
    </source>
</reference>
<evidence type="ECO:0000313" key="2">
    <source>
        <dbReference type="Proteomes" id="UP000257109"/>
    </source>
</evidence>
<organism evidence="1 2">
    <name type="scientific">Mucuna pruriens</name>
    <name type="common">Velvet bean</name>
    <name type="synonym">Dolichos pruriens</name>
    <dbReference type="NCBI Taxonomy" id="157652"/>
    <lineage>
        <taxon>Eukaryota</taxon>
        <taxon>Viridiplantae</taxon>
        <taxon>Streptophyta</taxon>
        <taxon>Embryophyta</taxon>
        <taxon>Tracheophyta</taxon>
        <taxon>Spermatophyta</taxon>
        <taxon>Magnoliopsida</taxon>
        <taxon>eudicotyledons</taxon>
        <taxon>Gunneridae</taxon>
        <taxon>Pentapetalae</taxon>
        <taxon>rosids</taxon>
        <taxon>fabids</taxon>
        <taxon>Fabales</taxon>
        <taxon>Fabaceae</taxon>
        <taxon>Papilionoideae</taxon>
        <taxon>50 kb inversion clade</taxon>
        <taxon>NPAAA clade</taxon>
        <taxon>indigoferoid/millettioid clade</taxon>
        <taxon>Phaseoleae</taxon>
        <taxon>Mucuna</taxon>
    </lineage>
</organism>